<feature type="compositionally biased region" description="Low complexity" evidence="1">
    <location>
        <begin position="427"/>
        <end position="445"/>
    </location>
</feature>
<organism evidence="4 5">
    <name type="scientific">Mycolicibacterium celeriflavum</name>
    <name type="common">Mycobacterium celeriflavum</name>
    <dbReference type="NCBI Taxonomy" id="1249101"/>
    <lineage>
        <taxon>Bacteria</taxon>
        <taxon>Bacillati</taxon>
        <taxon>Actinomycetota</taxon>
        <taxon>Actinomycetes</taxon>
        <taxon>Mycobacteriales</taxon>
        <taxon>Mycobacteriaceae</taxon>
        <taxon>Mycolicibacterium</taxon>
    </lineage>
</organism>
<feature type="region of interest" description="Disordered" evidence="1">
    <location>
        <begin position="260"/>
        <end position="414"/>
    </location>
</feature>
<dbReference type="Pfam" id="PF18625">
    <property type="entry name" value="EspB_PE"/>
    <property type="match status" value="1"/>
</dbReference>
<feature type="domain" description="ESX-1 secretion-associated protein EspB PPE" evidence="3">
    <location>
        <begin position="130"/>
        <end position="291"/>
    </location>
</feature>
<accession>A0A1X0C1I9</accession>
<feature type="compositionally biased region" description="Gly residues" evidence="1">
    <location>
        <begin position="302"/>
        <end position="311"/>
    </location>
</feature>
<feature type="compositionally biased region" description="Low complexity" evidence="1">
    <location>
        <begin position="336"/>
        <end position="353"/>
    </location>
</feature>
<evidence type="ECO:0000259" key="2">
    <source>
        <dbReference type="Pfam" id="PF18625"/>
    </source>
</evidence>
<name>A0A1X0C1I9_MYCCF</name>
<evidence type="ECO:0000313" key="5">
    <source>
        <dbReference type="Proteomes" id="UP000466431"/>
    </source>
</evidence>
<feature type="compositionally biased region" description="Gly residues" evidence="1">
    <location>
        <begin position="446"/>
        <end position="460"/>
    </location>
</feature>
<dbReference type="Gene3D" id="1.20.1260.20">
    <property type="entry name" value="PPE superfamily"/>
    <property type="match status" value="1"/>
</dbReference>
<keyword evidence="5" id="KW-1185">Reference proteome</keyword>
<dbReference type="KEGG" id="mcee:MCEL_33400"/>
<dbReference type="InterPro" id="IPR054056">
    <property type="entry name" value="EspB_PPE"/>
</dbReference>
<dbReference type="STRING" id="1249101.BST21_03160"/>
<dbReference type="InterPro" id="IPR041275">
    <property type="entry name" value="EspB_PE"/>
</dbReference>
<feature type="compositionally biased region" description="Basic and acidic residues" evidence="1">
    <location>
        <begin position="464"/>
        <end position="485"/>
    </location>
</feature>
<dbReference type="Pfam" id="PF21856">
    <property type="entry name" value="EspB_PPE"/>
    <property type="match status" value="1"/>
</dbReference>
<reference evidence="4 5" key="1">
    <citation type="journal article" date="2019" name="Emerg. Microbes Infect.">
        <title>Comprehensive subspecies identification of 175 nontuberculous mycobacteria species based on 7547 genomic profiles.</title>
        <authorList>
            <person name="Matsumoto Y."/>
            <person name="Kinjo T."/>
            <person name="Motooka D."/>
            <person name="Nabeya D."/>
            <person name="Jung N."/>
            <person name="Uechi K."/>
            <person name="Horii T."/>
            <person name="Iida T."/>
            <person name="Fujita J."/>
            <person name="Nakamura S."/>
        </authorList>
    </citation>
    <scope>NUCLEOTIDE SEQUENCE [LARGE SCALE GENOMIC DNA]</scope>
    <source>
        <strain evidence="4 5">JCM 18439</strain>
    </source>
</reference>
<dbReference type="OrthoDB" id="4753912at2"/>
<feature type="domain" description="ESX-1 secretion-associated protein EspB PE" evidence="2">
    <location>
        <begin position="11"/>
        <end position="87"/>
    </location>
</feature>
<dbReference type="RefSeq" id="WP_083000193.1">
    <property type="nucleotide sequence ID" value="NZ_AP022591.1"/>
</dbReference>
<dbReference type="AlphaFoldDB" id="A0A1X0C1I9"/>
<evidence type="ECO:0000256" key="1">
    <source>
        <dbReference type="SAM" id="MobiDB-lite"/>
    </source>
</evidence>
<gene>
    <name evidence="4" type="ORF">MCEL_33400</name>
</gene>
<dbReference type="Proteomes" id="UP000466431">
    <property type="component" value="Chromosome"/>
</dbReference>
<dbReference type="InterPro" id="IPR038332">
    <property type="entry name" value="PPE_sf"/>
</dbReference>
<evidence type="ECO:0000313" key="4">
    <source>
        <dbReference type="EMBL" id="BBY45045.1"/>
    </source>
</evidence>
<proteinExistence type="predicted"/>
<feature type="region of interest" description="Disordered" evidence="1">
    <location>
        <begin position="427"/>
        <end position="485"/>
    </location>
</feature>
<dbReference type="EMBL" id="AP022591">
    <property type="protein sequence ID" value="BBY45045.1"/>
    <property type="molecule type" value="Genomic_DNA"/>
</dbReference>
<feature type="compositionally biased region" description="Basic and acidic residues" evidence="1">
    <location>
        <begin position="261"/>
        <end position="276"/>
    </location>
</feature>
<protein>
    <submittedName>
        <fullName evidence="4">Uncharacterized protein</fullName>
    </submittedName>
</protein>
<sequence>MGDIQRVDPVELTRQSAEMKGRNWHNPAAEAVVPPDALPSSAAAVANLNDNAQSLLGFQRWAETENQRIAEMLQIAADAYTEVDETYGRVIEDPERRAAVQAIPVPAPSTPPPDLPTPVGAPQILDAGGYSDVHKTQADLIAGDNGASLKTALMQWSVAATRVRGNAPRPAAGDWEGEAADAAYARMAEFDGWLEQLAEGWRELAESAAKVLEAHDKAKSEHAGIHSEYVALETQLRQLAAQMTADNSVATQAEMAKVQKRMQELQQRSDEVRRQYASDATFSPVRPAMPSRGDVDSAATASGGGGGGQPGGDPTAMASRTPPGQSQTTAARAEPGSRSGAGTPAGGAAPSGGAPAGGSGATAGTPSGLPGGAPSTPKLPIDPSLRPAAASGGRGSGGGAGGGGGGDMPATPMSAPVTAETVAPAPTTPAAAGAAAGPSADRTAGVMGGGMAPMGHGAGAQQGTEKRRDPRLVPDEDLYTEDRPWTEAVIGNRRRRDVGDGGGGKDAT</sequence>
<evidence type="ECO:0000259" key="3">
    <source>
        <dbReference type="Pfam" id="PF21856"/>
    </source>
</evidence>
<feature type="compositionally biased region" description="Gly residues" evidence="1">
    <location>
        <begin position="392"/>
        <end position="407"/>
    </location>
</feature>